<dbReference type="GO" id="GO:0004357">
    <property type="term" value="F:glutamate-cysteine ligase activity"/>
    <property type="evidence" value="ECO:0007669"/>
    <property type="project" value="UniProtKB-UniRule"/>
</dbReference>
<keyword evidence="11 13" id="KW-0511">Multifunctional enzyme</keyword>
<dbReference type="InterPro" id="IPR040657">
    <property type="entry name" value="GshAB_ATP-grasp"/>
</dbReference>
<evidence type="ECO:0000256" key="4">
    <source>
        <dbReference type="ARBA" id="ARBA00022598"/>
    </source>
</evidence>
<reference evidence="15 16" key="1">
    <citation type="submission" date="2017-05" db="EMBL/GenBank/DDBJ databases">
        <title>Vagococcus spp. assemblies.</title>
        <authorList>
            <person name="Gulvik C.A."/>
        </authorList>
    </citation>
    <scope>NUCLEOTIDE SEQUENCE [LARGE SCALE GENOMIC DNA]</scope>
    <source>
        <strain evidence="15 16">DSM 24756</strain>
    </source>
</reference>
<evidence type="ECO:0000256" key="10">
    <source>
        <dbReference type="ARBA" id="ARBA00023211"/>
    </source>
</evidence>
<dbReference type="InterPro" id="IPR014746">
    <property type="entry name" value="Gln_synth/guanido_kin_cat_dom"/>
</dbReference>
<dbReference type="GO" id="GO:0005524">
    <property type="term" value="F:ATP binding"/>
    <property type="evidence" value="ECO:0007669"/>
    <property type="project" value="UniProtKB-UniRule"/>
</dbReference>
<organism evidence="15 16">
    <name type="scientific">Vagococcus entomophilus</name>
    <dbReference type="NCBI Taxonomy" id="1160095"/>
    <lineage>
        <taxon>Bacteria</taxon>
        <taxon>Bacillati</taxon>
        <taxon>Bacillota</taxon>
        <taxon>Bacilli</taxon>
        <taxon>Lactobacillales</taxon>
        <taxon>Enterococcaceae</taxon>
        <taxon>Vagococcus</taxon>
    </lineage>
</organism>
<dbReference type="GO" id="GO:0004363">
    <property type="term" value="F:glutathione synthase activity"/>
    <property type="evidence" value="ECO:0007669"/>
    <property type="project" value="UniProtKB-UniRule"/>
</dbReference>
<keyword evidence="16" id="KW-1185">Reference proteome</keyword>
<evidence type="ECO:0000256" key="1">
    <source>
        <dbReference type="ARBA" id="ARBA00001936"/>
    </source>
</evidence>
<comment type="cofactor">
    <cofactor evidence="1">
        <name>Mn(2+)</name>
        <dbReference type="ChEBI" id="CHEBI:29035"/>
    </cofactor>
</comment>
<dbReference type="EC" id="6.3.2.3" evidence="13"/>
<dbReference type="PANTHER" id="PTHR38761">
    <property type="entry name" value="GLUTAMATE--CYSTEINE LIGASE"/>
    <property type="match status" value="1"/>
</dbReference>
<dbReference type="AlphaFoldDB" id="A0A430AFQ5"/>
<comment type="caution">
    <text evidence="15">The sequence shown here is derived from an EMBL/GenBank/DDBJ whole genome shotgun (WGS) entry which is preliminary data.</text>
</comment>
<dbReference type="EMBL" id="NGJZ01000003">
    <property type="protein sequence ID" value="RSU06558.1"/>
    <property type="molecule type" value="Genomic_DNA"/>
</dbReference>
<dbReference type="NCBIfam" id="TIGR01435">
    <property type="entry name" value="glu_cys_lig_rel"/>
    <property type="match status" value="1"/>
</dbReference>
<comment type="subunit">
    <text evidence="13">Monomer.</text>
</comment>
<dbReference type="NCBIfam" id="NF002688">
    <property type="entry name" value="PRK02471.1"/>
    <property type="match status" value="1"/>
</dbReference>
<comment type="catalytic activity">
    <reaction evidence="13">
        <text>gamma-L-glutamyl-L-cysteine + glycine + ATP = glutathione + ADP + phosphate + H(+)</text>
        <dbReference type="Rhea" id="RHEA:13557"/>
        <dbReference type="ChEBI" id="CHEBI:15378"/>
        <dbReference type="ChEBI" id="CHEBI:30616"/>
        <dbReference type="ChEBI" id="CHEBI:43474"/>
        <dbReference type="ChEBI" id="CHEBI:57305"/>
        <dbReference type="ChEBI" id="CHEBI:57925"/>
        <dbReference type="ChEBI" id="CHEBI:58173"/>
        <dbReference type="ChEBI" id="CHEBI:456216"/>
        <dbReference type="EC" id="6.3.2.3"/>
    </reaction>
</comment>
<name>A0A430AFQ5_9ENTE</name>
<comment type="cofactor">
    <cofactor evidence="2">
        <name>Mg(2+)</name>
        <dbReference type="ChEBI" id="CHEBI:18420"/>
    </cofactor>
</comment>
<keyword evidence="5 13" id="KW-0317">Glutathione biosynthesis</keyword>
<evidence type="ECO:0000256" key="6">
    <source>
        <dbReference type="ARBA" id="ARBA00022723"/>
    </source>
</evidence>
<feature type="domain" description="ATP-grasp" evidence="14">
    <location>
        <begin position="498"/>
        <end position="756"/>
    </location>
</feature>
<evidence type="ECO:0000313" key="16">
    <source>
        <dbReference type="Proteomes" id="UP000288669"/>
    </source>
</evidence>
<evidence type="ECO:0000256" key="13">
    <source>
        <dbReference type="HAMAP-Rule" id="MF_00782"/>
    </source>
</evidence>
<proteinExistence type="inferred from homology"/>
<dbReference type="OrthoDB" id="9803907at2"/>
<evidence type="ECO:0000256" key="12">
    <source>
        <dbReference type="ARBA" id="ARBA00048819"/>
    </source>
</evidence>
<dbReference type="SUPFAM" id="SSF56059">
    <property type="entry name" value="Glutathione synthetase ATP-binding domain-like"/>
    <property type="match status" value="1"/>
</dbReference>
<sequence>MKTLKKALLTEEVRPLFQDMRIGIEKESQRVTLEGTLAHTDHPKTLGNRSYHPTIQTDFSETQMELITPVANSAHEVVRQLTALHDVALRSMDAQEMLWTLSMPPVLPKDEKKIKIAKLEAFEDVLYRRYLAKEYGKRKQMVSGVHYNFEFTPIFIQKLFQAQTTFQTIEELRSYIYLKTTRNYLRHRWLITYLLGASPLAEEGYFSENESVPIHPVRSLRNSHYGYTNHPDVQGDYTSVAHYVAQIEALVEQGTLSEEKEFYAPVRLRGGKKVSDLKAHGVHYIEIRNLDLNPFSNVGITESSVRFIQLFLMAMLWMDEPEMALQDSLEVGNRLNEQVALEEPLAQTKAFEAGKQLISCLKELADAFILSQADIDLIETAERALEQPENTLAGRWLNTLKKENKSQLELATEYGQHYQQQRRNTPYQLSGYEKMELSTQILLFDAIQAGLSVEILDEHEQFVKLSYKKHHEYIKNANMTSKDSYIAPLIMENKSVTKKLLAEAGFQTPAGREFSSIDEAKQAFPYFAHTPIVIKPKSTNYGLGISIFKEEAALADYEAGLAIAFKEDNQVLVEEFLSGTEYRFFVIDGQVRAILLRTPANVTGDGIHTVEELVTLKNDAPLRGTHHRAPLEKIGLGELEQLMLKEQGFQLSSIPALGETVYLRENSNISTGGDSIDITDKFDDSYKNIAVEAVSALGAKICGIDLIIPNKNLPCQKNSQSYGIIEANFNPAMHMHTYPYKGTPRRLTKDVLRFLFPEVKII</sequence>
<keyword evidence="4 13" id="KW-0436">Ligase</keyword>
<dbReference type="EC" id="6.3.2.2" evidence="13"/>
<dbReference type="Pfam" id="PF04262">
    <property type="entry name" value="Glu_cys_ligase"/>
    <property type="match status" value="1"/>
</dbReference>
<comment type="catalytic activity">
    <reaction evidence="12 13">
        <text>L-cysteine + L-glutamate + ATP = gamma-L-glutamyl-L-cysteine + ADP + phosphate + H(+)</text>
        <dbReference type="Rhea" id="RHEA:13285"/>
        <dbReference type="ChEBI" id="CHEBI:15378"/>
        <dbReference type="ChEBI" id="CHEBI:29985"/>
        <dbReference type="ChEBI" id="CHEBI:30616"/>
        <dbReference type="ChEBI" id="CHEBI:35235"/>
        <dbReference type="ChEBI" id="CHEBI:43474"/>
        <dbReference type="ChEBI" id="CHEBI:58173"/>
        <dbReference type="ChEBI" id="CHEBI:456216"/>
        <dbReference type="EC" id="6.3.2.2"/>
    </reaction>
</comment>
<dbReference type="Pfam" id="PF18419">
    <property type="entry name" value="ATP-grasp_6"/>
    <property type="match status" value="1"/>
</dbReference>
<keyword evidence="8 13" id="KW-0067">ATP-binding</keyword>
<dbReference type="InterPro" id="IPR007370">
    <property type="entry name" value="Glu_cys_ligase"/>
</dbReference>
<evidence type="ECO:0000256" key="2">
    <source>
        <dbReference type="ARBA" id="ARBA00001946"/>
    </source>
</evidence>
<comment type="pathway">
    <text evidence="3 13">Sulfur metabolism; glutathione biosynthesis; glutathione from L-cysteine and L-glutamate: step 1/2.</text>
</comment>
<evidence type="ECO:0000256" key="11">
    <source>
        <dbReference type="ARBA" id="ARBA00023268"/>
    </source>
</evidence>
<dbReference type="UniPathway" id="UPA00142">
    <property type="reaction ID" value="UER00209"/>
</dbReference>
<feature type="region of interest" description="Glutamate--cysteine ligase" evidence="13">
    <location>
        <begin position="1"/>
        <end position="340"/>
    </location>
</feature>
<keyword evidence="9" id="KW-0460">Magnesium</keyword>
<protein>
    <recommendedName>
        <fullName evidence="13">Glutathione biosynthesis bifunctional protein GshAB</fullName>
    </recommendedName>
    <alternativeName>
        <fullName evidence="13">Gamma-GCS-GS</fullName>
        <shortName evidence="13">GCS-GS</shortName>
    </alternativeName>
    <domain>
        <recommendedName>
            <fullName evidence="13">Glutamate--cysteine ligase</fullName>
            <ecNumber evidence="13">6.3.2.2</ecNumber>
        </recommendedName>
        <alternativeName>
            <fullName evidence="13">Gamma-ECS</fullName>
            <shortName evidence="13">GCS</shortName>
        </alternativeName>
        <alternativeName>
            <fullName evidence="13">Gamma-glutamylcysteine synthetase</fullName>
        </alternativeName>
    </domain>
    <domain>
        <recommendedName>
            <fullName evidence="13">Glutathione synthetase</fullName>
            <ecNumber evidence="13">6.3.2.3</ecNumber>
        </recommendedName>
        <alternativeName>
            <fullName evidence="13">GSH synthetase</fullName>
            <shortName evidence="13">GS</shortName>
            <shortName evidence="13">GSH-S</shortName>
            <shortName evidence="13">GSHase</shortName>
        </alternativeName>
        <alternativeName>
            <fullName evidence="13">Glutathione synthase</fullName>
        </alternativeName>
    </domain>
</protein>
<dbReference type="RefSeq" id="WP_126826084.1">
    <property type="nucleotide sequence ID" value="NZ_JBHLWU010000001.1"/>
</dbReference>
<evidence type="ECO:0000259" key="14">
    <source>
        <dbReference type="PROSITE" id="PS50975"/>
    </source>
</evidence>
<keyword evidence="10" id="KW-0464">Manganese</keyword>
<dbReference type="HAMAP" id="MF_00782">
    <property type="entry name" value="Glut_biosynth"/>
    <property type="match status" value="1"/>
</dbReference>
<dbReference type="SUPFAM" id="SSF55931">
    <property type="entry name" value="Glutamine synthetase/guanido kinase"/>
    <property type="match status" value="1"/>
</dbReference>
<evidence type="ECO:0000256" key="8">
    <source>
        <dbReference type="ARBA" id="ARBA00022840"/>
    </source>
</evidence>
<comment type="function">
    <text evidence="13">Synthesizes glutathione from L-glutamate and L-cysteine via gamma-L-glutamyl-L-cysteine.</text>
</comment>
<gene>
    <name evidence="13" type="primary">gshAB</name>
    <name evidence="13" type="synonym">gshF</name>
    <name evidence="15" type="ORF">CBF30_09945</name>
</gene>
<dbReference type="GO" id="GO:0046872">
    <property type="term" value="F:metal ion binding"/>
    <property type="evidence" value="ECO:0007669"/>
    <property type="project" value="UniProtKB-KW"/>
</dbReference>
<keyword evidence="7 13" id="KW-0547">Nucleotide-binding</keyword>
<keyword evidence="6" id="KW-0479">Metal-binding</keyword>
<evidence type="ECO:0000256" key="3">
    <source>
        <dbReference type="ARBA" id="ARBA00005006"/>
    </source>
</evidence>
<evidence type="ECO:0000256" key="7">
    <source>
        <dbReference type="ARBA" id="ARBA00022741"/>
    </source>
</evidence>
<accession>A0A430AFQ5</accession>
<dbReference type="InterPro" id="IPR006334">
    <property type="entry name" value="Glut_cys_ligase"/>
</dbReference>
<dbReference type="Gene3D" id="3.30.590.20">
    <property type="match status" value="1"/>
</dbReference>
<comment type="similarity">
    <text evidence="13">In the N-terminal section; belongs to the glutamate--cysteine ligase type 1 family. Type 2 subfamily.</text>
</comment>
<dbReference type="GO" id="GO:0005829">
    <property type="term" value="C:cytosol"/>
    <property type="evidence" value="ECO:0007669"/>
    <property type="project" value="TreeGrafter"/>
</dbReference>
<evidence type="ECO:0000256" key="9">
    <source>
        <dbReference type="ARBA" id="ARBA00022842"/>
    </source>
</evidence>
<dbReference type="PROSITE" id="PS50975">
    <property type="entry name" value="ATP_GRASP"/>
    <property type="match status" value="1"/>
</dbReference>
<evidence type="ECO:0000313" key="15">
    <source>
        <dbReference type="EMBL" id="RSU06558.1"/>
    </source>
</evidence>
<dbReference type="Gene3D" id="3.30.470.20">
    <property type="entry name" value="ATP-grasp fold, B domain"/>
    <property type="match status" value="2"/>
</dbReference>
<comment type="pathway">
    <text evidence="13">Sulfur metabolism; glutathione biosynthesis; glutathione from L-cysteine and L-glutamate: step 2/2.</text>
</comment>
<dbReference type="InterPro" id="IPR011761">
    <property type="entry name" value="ATP-grasp"/>
</dbReference>
<dbReference type="Proteomes" id="UP000288669">
    <property type="component" value="Unassembled WGS sequence"/>
</dbReference>
<dbReference type="Pfam" id="PF01071">
    <property type="entry name" value="GARS_A"/>
    <property type="match status" value="1"/>
</dbReference>
<evidence type="ECO:0000256" key="5">
    <source>
        <dbReference type="ARBA" id="ARBA00022684"/>
    </source>
</evidence>
<dbReference type="InterPro" id="IPR020561">
    <property type="entry name" value="PRibGlycinamid_synth_ATP-grasp"/>
</dbReference>
<dbReference type="InterPro" id="IPR006335">
    <property type="entry name" value="Glut_biosynth"/>
</dbReference>
<dbReference type="PANTHER" id="PTHR38761:SF1">
    <property type="entry name" value="GLUTAMATE--CYSTEINE LIGASE"/>
    <property type="match status" value="1"/>
</dbReference>